<comment type="similarity">
    <text evidence="1">Belongs to the MecA family.</text>
</comment>
<dbReference type="PANTHER" id="PTHR39161:SF2">
    <property type="entry name" value="ADAPTER PROTEIN MECA 2"/>
    <property type="match status" value="1"/>
</dbReference>
<comment type="subunit">
    <text evidence="2">Homodimer.</text>
</comment>
<evidence type="ECO:0000313" key="4">
    <source>
        <dbReference type="Proteomes" id="UP000769780"/>
    </source>
</evidence>
<dbReference type="RefSeq" id="WP_221872455.1">
    <property type="nucleotide sequence ID" value="NZ_JACWFH010000008.1"/>
</dbReference>
<evidence type="ECO:0000256" key="2">
    <source>
        <dbReference type="ARBA" id="ARBA00011738"/>
    </source>
</evidence>
<dbReference type="InterPro" id="IPR038471">
    <property type="entry name" value="MecA_C_sf"/>
</dbReference>
<dbReference type="PANTHER" id="PTHR39161">
    <property type="entry name" value="ADAPTER PROTEIN MECA"/>
    <property type="match status" value="1"/>
</dbReference>
<dbReference type="InterPro" id="IPR008681">
    <property type="entry name" value="Neg-reg_MecA"/>
</dbReference>
<dbReference type="Proteomes" id="UP000769780">
    <property type="component" value="Unassembled WGS sequence"/>
</dbReference>
<protein>
    <submittedName>
        <fullName evidence="3">Genetic competence negative regulator</fullName>
    </submittedName>
</protein>
<keyword evidence="4" id="KW-1185">Reference proteome</keyword>
<dbReference type="Gene3D" id="3.30.70.1950">
    <property type="match status" value="1"/>
</dbReference>
<gene>
    <name evidence="3" type="ORF">H0185_06840</name>
</gene>
<evidence type="ECO:0000313" key="3">
    <source>
        <dbReference type="EMBL" id="MBY0096520.1"/>
    </source>
</evidence>
<comment type="caution">
    <text evidence="3">The sequence shown here is derived from an EMBL/GenBank/DDBJ whole genome shotgun (WGS) entry which is preliminary data.</text>
</comment>
<proteinExistence type="inferred from homology"/>
<evidence type="ECO:0000256" key="1">
    <source>
        <dbReference type="ARBA" id="ARBA00005397"/>
    </source>
</evidence>
<dbReference type="EMBL" id="JACWFH010000008">
    <property type="protein sequence ID" value="MBY0096520.1"/>
    <property type="molecule type" value="Genomic_DNA"/>
</dbReference>
<dbReference type="NCBIfam" id="NF002781">
    <property type="entry name" value="PRK02899.1"/>
    <property type="match status" value="1"/>
</dbReference>
<dbReference type="PIRSF" id="PIRSF029008">
    <property type="entry name" value="MecA"/>
    <property type="match status" value="1"/>
</dbReference>
<dbReference type="Pfam" id="PF05389">
    <property type="entry name" value="MecA"/>
    <property type="match status" value="1"/>
</dbReference>
<reference evidence="3 4" key="1">
    <citation type="submission" date="2020-07" db="EMBL/GenBank/DDBJ databases">
        <title>Fungal Genomes of the International Space Station.</title>
        <authorList>
            <person name="Seuylemezian A."/>
            <person name="Singh N.K."/>
            <person name="Wood J."/>
            <person name="Venkateswaran K."/>
        </authorList>
    </citation>
    <scope>NUCLEOTIDE SEQUENCE [LARGE SCALE GENOMIC DNA]</scope>
    <source>
        <strain evidence="3 4">PL-B2</strain>
    </source>
</reference>
<name>A0ABS7K2Q8_9BACI</name>
<organism evidence="3 4">
    <name type="scientific">Mesobacillus maritimus</name>
    <dbReference type="NCBI Taxonomy" id="1643336"/>
    <lineage>
        <taxon>Bacteria</taxon>
        <taxon>Bacillati</taxon>
        <taxon>Bacillota</taxon>
        <taxon>Bacilli</taxon>
        <taxon>Bacillales</taxon>
        <taxon>Bacillaceae</taxon>
        <taxon>Mesobacillus</taxon>
    </lineage>
</organism>
<accession>A0ABS7K2Q8</accession>
<sequence>MRLERLTYNKIKIFLTTDDLSDRGLSKEDIWKDSMKWNQLFHDMLEEASDVFGLEILGTVAVEVFSLQAQGMVMIVTVEEQEQDELPFDDDDDGFIEMQVTMEGREIILFEFANIEDVIQLSKRLYDAGIGGGSLYFLNDTYYLSMNGLQPDPDKTVSLLAEYGNPSIFSIHRLIEYGREIIDENAVDTMVYYFF</sequence>